<protein>
    <recommendedName>
        <fullName evidence="3">DksA C4-type domain-containing protein</fullName>
    </recommendedName>
</protein>
<accession>A0ABP6VM89</accession>
<name>A0ABP6VM89_9GAMM</name>
<dbReference type="Proteomes" id="UP001500795">
    <property type="component" value="Unassembled WGS sequence"/>
</dbReference>
<reference evidence="2" key="1">
    <citation type="journal article" date="2019" name="Int. J. Syst. Evol. Microbiol.">
        <title>The Global Catalogue of Microorganisms (GCM) 10K type strain sequencing project: providing services to taxonomists for standard genome sequencing and annotation.</title>
        <authorList>
            <consortium name="The Broad Institute Genomics Platform"/>
            <consortium name="The Broad Institute Genome Sequencing Center for Infectious Disease"/>
            <person name="Wu L."/>
            <person name="Ma J."/>
        </authorList>
    </citation>
    <scope>NUCLEOTIDE SEQUENCE [LARGE SCALE GENOMIC DNA]</scope>
    <source>
        <strain evidence="2">JCM 17110</strain>
    </source>
</reference>
<comment type="caution">
    <text evidence="1">The sequence shown here is derived from an EMBL/GenBank/DDBJ whole genome shotgun (WGS) entry which is preliminary data.</text>
</comment>
<evidence type="ECO:0008006" key="3">
    <source>
        <dbReference type="Google" id="ProtNLM"/>
    </source>
</evidence>
<proteinExistence type="predicted"/>
<sequence>MPSKLLDALLLAMPLSLTLESWRQHLKTQLPYPVQGANTLFIGEPTLAIVDFQHNRAEVLLPAIEWRHHDIQTAKPQRQGVVEERNGTLEQLMALVDETIAFRLKSFRECASCGTRFPPEMLGSLGGEPICRDCIKGRRVLF</sequence>
<gene>
    <name evidence="1" type="ORF">GCM10022394_15330</name>
</gene>
<dbReference type="EMBL" id="BAABCX010000002">
    <property type="protein sequence ID" value="GAA3536684.1"/>
    <property type="molecule type" value="Genomic_DNA"/>
</dbReference>
<evidence type="ECO:0000313" key="1">
    <source>
        <dbReference type="EMBL" id="GAA3536684.1"/>
    </source>
</evidence>
<dbReference type="RefSeq" id="WP_344956565.1">
    <property type="nucleotide sequence ID" value="NZ_BAABCX010000002.1"/>
</dbReference>
<keyword evidence="2" id="KW-1185">Reference proteome</keyword>
<evidence type="ECO:0000313" key="2">
    <source>
        <dbReference type="Proteomes" id="UP001500795"/>
    </source>
</evidence>
<organism evidence="1 2">
    <name type="scientific">Zobellella aerophila</name>
    <dbReference type="NCBI Taxonomy" id="870480"/>
    <lineage>
        <taxon>Bacteria</taxon>
        <taxon>Pseudomonadati</taxon>
        <taxon>Pseudomonadota</taxon>
        <taxon>Gammaproteobacteria</taxon>
        <taxon>Aeromonadales</taxon>
        <taxon>Aeromonadaceae</taxon>
        <taxon>Zobellella</taxon>
    </lineage>
</organism>